<feature type="non-terminal residue" evidence="1">
    <location>
        <position position="1"/>
    </location>
</feature>
<dbReference type="AlphaFoldDB" id="A0AAV1RQI8"/>
<proteinExistence type="predicted"/>
<accession>A0AAV1RQI8</accession>
<protein>
    <submittedName>
        <fullName evidence="1">Uncharacterized protein</fullName>
    </submittedName>
</protein>
<organism evidence="1 2">
    <name type="scientific">Dovyalis caffra</name>
    <dbReference type="NCBI Taxonomy" id="77055"/>
    <lineage>
        <taxon>Eukaryota</taxon>
        <taxon>Viridiplantae</taxon>
        <taxon>Streptophyta</taxon>
        <taxon>Embryophyta</taxon>
        <taxon>Tracheophyta</taxon>
        <taxon>Spermatophyta</taxon>
        <taxon>Magnoliopsida</taxon>
        <taxon>eudicotyledons</taxon>
        <taxon>Gunneridae</taxon>
        <taxon>Pentapetalae</taxon>
        <taxon>rosids</taxon>
        <taxon>fabids</taxon>
        <taxon>Malpighiales</taxon>
        <taxon>Salicaceae</taxon>
        <taxon>Flacourtieae</taxon>
        <taxon>Dovyalis</taxon>
    </lineage>
</organism>
<name>A0AAV1RQI8_9ROSI</name>
<dbReference type="EMBL" id="CAWUPB010001108">
    <property type="protein sequence ID" value="CAK7337678.1"/>
    <property type="molecule type" value="Genomic_DNA"/>
</dbReference>
<evidence type="ECO:0000313" key="1">
    <source>
        <dbReference type="EMBL" id="CAK7337678.1"/>
    </source>
</evidence>
<evidence type="ECO:0000313" key="2">
    <source>
        <dbReference type="Proteomes" id="UP001314170"/>
    </source>
</evidence>
<gene>
    <name evidence="1" type="ORF">DCAF_LOCUS12716</name>
</gene>
<comment type="caution">
    <text evidence="1">The sequence shown here is derived from an EMBL/GenBank/DDBJ whole genome shotgun (WGS) entry which is preliminary data.</text>
</comment>
<reference evidence="1 2" key="1">
    <citation type="submission" date="2024-01" db="EMBL/GenBank/DDBJ databases">
        <authorList>
            <person name="Waweru B."/>
        </authorList>
    </citation>
    <scope>NUCLEOTIDE SEQUENCE [LARGE SCALE GENOMIC DNA]</scope>
</reference>
<keyword evidence="2" id="KW-1185">Reference proteome</keyword>
<dbReference type="Proteomes" id="UP001314170">
    <property type="component" value="Unassembled WGS sequence"/>
</dbReference>
<sequence>SFPIGQNILHESLIPTALDLASKKKLRVLHEKLKYVKTMIKEEEVVLSRFRQDT</sequence>